<keyword evidence="2" id="KW-0812">Transmembrane</keyword>
<keyword evidence="2" id="KW-0472">Membrane</keyword>
<accession>A0A1V0UMS0</accession>
<evidence type="ECO:0000256" key="1">
    <source>
        <dbReference type="SAM" id="MobiDB-lite"/>
    </source>
</evidence>
<dbReference type="KEGG" id="svu:B1H20_24255"/>
<feature type="transmembrane region" description="Helical" evidence="2">
    <location>
        <begin position="75"/>
        <end position="97"/>
    </location>
</feature>
<feature type="compositionally biased region" description="Basic and acidic residues" evidence="1">
    <location>
        <begin position="53"/>
        <end position="62"/>
    </location>
</feature>
<organism evidence="3 4">
    <name type="scientific">Streptomyces violaceoruber</name>
    <dbReference type="NCBI Taxonomy" id="1935"/>
    <lineage>
        <taxon>Bacteria</taxon>
        <taxon>Bacillati</taxon>
        <taxon>Actinomycetota</taxon>
        <taxon>Actinomycetes</taxon>
        <taxon>Kitasatosporales</taxon>
        <taxon>Streptomycetaceae</taxon>
        <taxon>Streptomyces</taxon>
        <taxon>Streptomyces violaceoruber group</taxon>
    </lineage>
</organism>
<evidence type="ECO:0000313" key="3">
    <source>
        <dbReference type="EMBL" id="ARF66370.1"/>
    </source>
</evidence>
<sequence>MTRPDDPAIPAVPDRPATAPERPAGIAPRATARRSPATARRVPAGPVTALPPHHRDPRERAVDPSGVDPDTAARAAWTLLALLPGAACLATAGALRITEGVLGDGARALVTVVGALLACLALRACLAHGPLRAPGGTGRAGLYACWLLSYAVYGEGLLDQVMTGGPDGWWGGDPAPLLGLAVAVAPAAGCAHIFTLRAHRERAGSRTPEEFGAGVRPLLLAAALFLGALLPLLHLADRALGGGGTGFAAVALGLLFFLARLLAAHGLPEPGAVALAAACAVEAAAPALALSARLPGLEPVAQPVNALVSVGGTGAAGALACGTAALGLLLYAPPAPSRALARTHPRT</sequence>
<reference evidence="3 4" key="1">
    <citation type="submission" date="2017-03" db="EMBL/GenBank/DDBJ databases">
        <title>Complete Genome Sequence of a natural compounds producer, Streptomyces violaceus S21.</title>
        <authorList>
            <person name="Zhong C."/>
            <person name="Zhao Z."/>
            <person name="Fu J."/>
            <person name="Zong G."/>
            <person name="Qin R."/>
            <person name="Cao G."/>
        </authorList>
    </citation>
    <scope>NUCLEOTIDE SEQUENCE [LARGE SCALE GENOMIC DNA]</scope>
    <source>
        <strain evidence="3 4">S21</strain>
    </source>
</reference>
<feature type="transmembrane region" description="Helical" evidence="2">
    <location>
        <begin position="109"/>
        <end position="128"/>
    </location>
</feature>
<feature type="transmembrane region" description="Helical" evidence="2">
    <location>
        <begin position="217"/>
        <end position="236"/>
    </location>
</feature>
<dbReference type="EMBL" id="CP020570">
    <property type="protein sequence ID" value="ARF66370.1"/>
    <property type="molecule type" value="Genomic_DNA"/>
</dbReference>
<feature type="transmembrane region" description="Helical" evidence="2">
    <location>
        <begin position="272"/>
        <end position="294"/>
    </location>
</feature>
<feature type="transmembrane region" description="Helical" evidence="2">
    <location>
        <begin position="306"/>
        <end position="332"/>
    </location>
</feature>
<feature type="transmembrane region" description="Helical" evidence="2">
    <location>
        <begin position="178"/>
        <end position="196"/>
    </location>
</feature>
<feature type="compositionally biased region" description="Low complexity" evidence="1">
    <location>
        <begin position="27"/>
        <end position="41"/>
    </location>
</feature>
<protein>
    <recommendedName>
        <fullName evidence="5">Integral membrane protein</fullName>
    </recommendedName>
</protein>
<keyword evidence="2" id="KW-1133">Transmembrane helix</keyword>
<dbReference type="OrthoDB" id="4339140at2"/>
<gene>
    <name evidence="3" type="ORF">B1H20_24255</name>
</gene>
<proteinExistence type="predicted"/>
<evidence type="ECO:0000313" key="4">
    <source>
        <dbReference type="Proteomes" id="UP000192445"/>
    </source>
</evidence>
<feature type="transmembrane region" description="Helical" evidence="2">
    <location>
        <begin position="140"/>
        <end position="158"/>
    </location>
</feature>
<feature type="transmembrane region" description="Helical" evidence="2">
    <location>
        <begin position="242"/>
        <end position="263"/>
    </location>
</feature>
<name>A0A1V0UMS0_STRVN</name>
<dbReference type="AlphaFoldDB" id="A0A1V0UMS0"/>
<evidence type="ECO:0000256" key="2">
    <source>
        <dbReference type="SAM" id="Phobius"/>
    </source>
</evidence>
<feature type="region of interest" description="Disordered" evidence="1">
    <location>
        <begin position="1"/>
        <end position="68"/>
    </location>
</feature>
<evidence type="ECO:0008006" key="5">
    <source>
        <dbReference type="Google" id="ProtNLM"/>
    </source>
</evidence>
<dbReference type="STRING" id="1935.B1H20_24255"/>
<dbReference type="Proteomes" id="UP000192445">
    <property type="component" value="Chromosome"/>
</dbReference>